<dbReference type="InterPro" id="IPR002509">
    <property type="entry name" value="NODB_dom"/>
</dbReference>
<dbReference type="GO" id="GO:0005975">
    <property type="term" value="P:carbohydrate metabolic process"/>
    <property type="evidence" value="ECO:0007669"/>
    <property type="project" value="InterPro"/>
</dbReference>
<dbReference type="Pfam" id="PF01522">
    <property type="entry name" value="Polysacc_deac_1"/>
    <property type="match status" value="1"/>
</dbReference>
<dbReference type="InterPro" id="IPR011330">
    <property type="entry name" value="Glyco_hydro/deAcase_b/a-brl"/>
</dbReference>
<dbReference type="InterPro" id="IPR052740">
    <property type="entry name" value="CE4"/>
</dbReference>
<dbReference type="Proteomes" id="UP000829999">
    <property type="component" value="Chromosome 14"/>
</dbReference>
<proteinExistence type="predicted"/>
<dbReference type="PANTHER" id="PTHR45985:SF3">
    <property type="entry name" value="CHITIN DEACETYLASE-LIKE 4"/>
    <property type="match status" value="1"/>
</dbReference>
<dbReference type="Gene3D" id="3.20.20.370">
    <property type="entry name" value="Glycoside hydrolase/deacetylase"/>
    <property type="match status" value="1"/>
</dbReference>
<feature type="chain" id="PRO_5040128610" evidence="1">
    <location>
        <begin position="19"/>
        <end position="389"/>
    </location>
</feature>
<dbReference type="AlphaFoldDB" id="A0A9R0DW73"/>
<dbReference type="OrthoDB" id="504708at2759"/>
<keyword evidence="1" id="KW-0732">Signal</keyword>
<dbReference type="RefSeq" id="XP_050554200.1">
    <property type="nucleotide sequence ID" value="XM_050698243.1"/>
</dbReference>
<name>A0A9R0DW73_SPOFR</name>
<dbReference type="SUPFAM" id="SSF88713">
    <property type="entry name" value="Glycoside hydrolase/deacetylase"/>
    <property type="match status" value="1"/>
</dbReference>
<dbReference type="GeneID" id="126911362"/>
<sequence length="389" mass="43796">MKCLAVLALLLASSAALAEHSAPPAPPAPPAPAAPCDPAACQLPLCRCSGTDIPGRLAPRDTPQFVVVAFEDSVHEENMATFRRVLYGRRNANQCAAAATFFVSHRDTNYALVNELYNRGHEVALHSISHMNPSTYWRDATYDVIKQEFADQRVQMSHFANIPYDSITGMRLPFLQLSGDNSYRVMADHGLVYDSSWATAAYSAPALWPYTLDYRSTQDCLAPPCPTASVPGVWVQPVTPWLDLAGNPCSLVHECYNSPDRFNETEWFHFFLTNFERHYFGNRAPFGVFLLEATLYPYPAVQRALQRFLDVLNNLQDVFMVTGEEVIEWVKSPVPVNQYRTQPCRQYIPTTCVRAQCELTSEYDGREYEFESCNVCPRVYPWLGNPLGQ</sequence>
<evidence type="ECO:0000259" key="2">
    <source>
        <dbReference type="Pfam" id="PF01522"/>
    </source>
</evidence>
<feature type="signal peptide" evidence="1">
    <location>
        <begin position="1"/>
        <end position="18"/>
    </location>
</feature>
<reference evidence="4" key="1">
    <citation type="submission" date="2025-08" db="UniProtKB">
        <authorList>
            <consortium name="RefSeq"/>
        </authorList>
    </citation>
    <scope>IDENTIFICATION</scope>
    <source>
        <tissue evidence="4">Whole larval tissue</tissue>
    </source>
</reference>
<protein>
    <submittedName>
        <fullName evidence="4">Chitin deacetylase 8-like</fullName>
    </submittedName>
</protein>
<dbReference type="GO" id="GO:0016810">
    <property type="term" value="F:hydrolase activity, acting on carbon-nitrogen (but not peptide) bonds"/>
    <property type="evidence" value="ECO:0007669"/>
    <property type="project" value="InterPro"/>
</dbReference>
<dbReference type="PANTHER" id="PTHR45985">
    <property type="match status" value="1"/>
</dbReference>
<evidence type="ECO:0000313" key="3">
    <source>
        <dbReference type="Proteomes" id="UP000829999"/>
    </source>
</evidence>
<evidence type="ECO:0000256" key="1">
    <source>
        <dbReference type="SAM" id="SignalP"/>
    </source>
</evidence>
<feature type="domain" description="NodB homology" evidence="2">
    <location>
        <begin position="97"/>
        <end position="190"/>
    </location>
</feature>
<keyword evidence="3" id="KW-1185">Reference proteome</keyword>
<organism evidence="3 4">
    <name type="scientific">Spodoptera frugiperda</name>
    <name type="common">Fall armyworm</name>
    <dbReference type="NCBI Taxonomy" id="7108"/>
    <lineage>
        <taxon>Eukaryota</taxon>
        <taxon>Metazoa</taxon>
        <taxon>Ecdysozoa</taxon>
        <taxon>Arthropoda</taxon>
        <taxon>Hexapoda</taxon>
        <taxon>Insecta</taxon>
        <taxon>Pterygota</taxon>
        <taxon>Neoptera</taxon>
        <taxon>Endopterygota</taxon>
        <taxon>Lepidoptera</taxon>
        <taxon>Glossata</taxon>
        <taxon>Ditrysia</taxon>
        <taxon>Noctuoidea</taxon>
        <taxon>Noctuidae</taxon>
        <taxon>Amphipyrinae</taxon>
        <taxon>Spodoptera</taxon>
    </lineage>
</organism>
<evidence type="ECO:0000313" key="4">
    <source>
        <dbReference type="RefSeq" id="XP_050554200.1"/>
    </source>
</evidence>
<gene>
    <name evidence="4" type="primary">LOC126911362</name>
</gene>
<accession>A0A9R0DW73</accession>